<evidence type="ECO:0000313" key="1">
    <source>
        <dbReference type="EMBL" id="EMO55170.1"/>
    </source>
</evidence>
<sequence length="178" mass="20904">MITAVEIIHQPRSGKYKERIYENNSVWSSADWSWIKFTNDDYQEWCGHFRGAPYGAEISAYRKEVLILTSDFLFLLDSKNGNVIEELESRGLRCLTLSPNGDFIVADYYQIQRLKNGLTNMECINSPIKMDSIVFKNWDNDSLIITCEEFANWDRKLEMQLDPKTWEMRILKSTEEHS</sequence>
<dbReference type="Proteomes" id="UP000012112">
    <property type="component" value="Unassembled WGS sequence"/>
</dbReference>
<evidence type="ECO:0000313" key="2">
    <source>
        <dbReference type="Proteomes" id="UP000012112"/>
    </source>
</evidence>
<dbReference type="RefSeq" id="WP_002176857.1">
    <property type="nucleotide sequence ID" value="NZ_AKWD02000011.1"/>
</dbReference>
<gene>
    <name evidence="1" type="ORF">LEP1GSC172_2289</name>
</gene>
<name>M6VE78_9LEPT</name>
<proteinExistence type="predicted"/>
<dbReference type="EMBL" id="AKWD02000011">
    <property type="protein sequence ID" value="EMO55170.1"/>
    <property type="molecule type" value="Genomic_DNA"/>
</dbReference>
<protein>
    <submittedName>
        <fullName evidence="1">Uncharacterized protein</fullName>
    </submittedName>
</protein>
<dbReference type="AlphaFoldDB" id="M6VE78"/>
<reference evidence="1 2" key="1">
    <citation type="submission" date="2013-01" db="EMBL/GenBank/DDBJ databases">
        <authorList>
            <person name="Harkins D.M."/>
            <person name="Durkin A.S."/>
            <person name="Brinkac L.M."/>
            <person name="Haft D.H."/>
            <person name="Selengut J.D."/>
            <person name="Sanka R."/>
            <person name="DePew J."/>
            <person name="Purushe J."/>
            <person name="Matthias M.A."/>
            <person name="Vinetz J.M."/>
            <person name="Sutton G.G."/>
            <person name="Nierman W.C."/>
            <person name="Fouts D.E."/>
        </authorList>
    </citation>
    <scope>NUCLEOTIDE SEQUENCE [LARGE SCALE GENOMIC DNA]</scope>
    <source>
        <strain evidence="1 2">HAI1536</strain>
    </source>
</reference>
<organism evidence="1 2">
    <name type="scientific">Leptospira noguchii</name>
    <dbReference type="NCBI Taxonomy" id="28182"/>
    <lineage>
        <taxon>Bacteria</taxon>
        <taxon>Pseudomonadati</taxon>
        <taxon>Spirochaetota</taxon>
        <taxon>Spirochaetia</taxon>
        <taxon>Leptospirales</taxon>
        <taxon>Leptospiraceae</taxon>
        <taxon>Leptospira</taxon>
    </lineage>
</organism>
<accession>M6VE78</accession>
<comment type="caution">
    <text evidence="1">The sequence shown here is derived from an EMBL/GenBank/DDBJ whole genome shotgun (WGS) entry which is preliminary data.</text>
</comment>